<keyword evidence="8 9" id="KW-0449">Lipoprotein</keyword>
<accession>A0A0H3G0I2</accession>
<dbReference type="Gene3D" id="2.20.200.10">
    <property type="entry name" value="Outer membrane efflux proteins (OEP)"/>
    <property type="match status" value="1"/>
</dbReference>
<evidence type="ECO:0000256" key="3">
    <source>
        <dbReference type="ARBA" id="ARBA00022452"/>
    </source>
</evidence>
<dbReference type="EMBL" id="CP002850">
    <property type="protein sequence ID" value="AEH62192.1"/>
    <property type="molecule type" value="Genomic_DNA"/>
</dbReference>
<keyword evidence="3 9" id="KW-1134">Transmembrane beta strand</keyword>
<evidence type="ECO:0000313" key="10">
    <source>
        <dbReference type="EMBL" id="AEH62192.1"/>
    </source>
</evidence>
<proteinExistence type="inferred from homology"/>
<dbReference type="RefSeq" id="WP_014500455.1">
    <property type="nucleotide sequence ID" value="NC_017262.1"/>
</dbReference>
<reference evidence="10 11" key="1">
    <citation type="journal article" date="2011" name="J. Bacteriol.">
        <title>Genome sequence of the ethanol-producing Zymomonas mobilis subsp. mobilis lectotype strain ATCC 10988.</title>
        <authorList>
            <person name="Pappas K.M."/>
            <person name="Kouvelis V.N."/>
            <person name="Saunders E."/>
            <person name="Brettin T.S."/>
            <person name="Bruce D."/>
            <person name="Detter C."/>
            <person name="Balakireva M."/>
            <person name="Han C.S."/>
            <person name="Savvakis G."/>
            <person name="Kyrpides N.C."/>
            <person name="Typas M.A."/>
        </authorList>
    </citation>
    <scope>NUCLEOTIDE SEQUENCE [LARGE SCALE GENOMIC DNA]</scope>
    <source>
        <strain evidence="11">ATCC 10988 / DSM 424 / CCUG 17860 / LMG 404 / NCIMB 8938 / NRRL B-806 / ZM1</strain>
    </source>
</reference>
<dbReference type="PANTHER" id="PTHR30203:SF20">
    <property type="entry name" value="MULTIDRUG RESISTANCE OUTER MEMBRANE PROTEIN MDTP-RELATED"/>
    <property type="match status" value="1"/>
</dbReference>
<dbReference type="GO" id="GO:0015562">
    <property type="term" value="F:efflux transmembrane transporter activity"/>
    <property type="evidence" value="ECO:0007669"/>
    <property type="project" value="InterPro"/>
</dbReference>
<name>A0A0H3G0I2_ZYMMA</name>
<evidence type="ECO:0000256" key="1">
    <source>
        <dbReference type="ARBA" id="ARBA00004370"/>
    </source>
</evidence>
<keyword evidence="6 9" id="KW-0472">Membrane</keyword>
<keyword evidence="5" id="KW-0732">Signal</keyword>
<protein>
    <submittedName>
        <fullName evidence="10">RND efflux system, outer membrane lipoprotein, NodT family</fullName>
    </submittedName>
</protein>
<dbReference type="Pfam" id="PF02321">
    <property type="entry name" value="OEP"/>
    <property type="match status" value="2"/>
</dbReference>
<keyword evidence="7 9" id="KW-0564">Palmitate</keyword>
<sequence length="488" mass="51788">MHLKRPLITSISVAALLLTGCASIPKLGKAPKVKDVHDYATAQSLAGNGSAWPGEGWWKSYGDPQLDQLMTEALAKAPDMAIAKARILSAAGSKQRAGAGLLPSVNGFVGTGAGHLMRDQEIRQGIKEAQGKSGSPSAGGDNFRDWGDGGSSFLTIRYNIDIWGGYRAKLAAATSEAKAAIVDSHEAALTLTTSIAAAYANLSRLFEERQVLNRTLAVRSHVLELTQQRLGHGLDNDSAMQDASARLANAQADLTANQESIDLVRHQIAALMGAGPDRGMAITRPQSVKLRAVGLPDNAALDLLGRRPDIVAARLTAEAAGYRVKVAKTQFYPNVSLNGIVGYQTRALEHMATHGLALGAASAALNLPIFRGGSLSGQYREAWATYQEAVASYDKTLSQALQQVADAATSQKQLNLQLDQTVQALNHAELSYNVLANRYKSGLVTYIEVLQGEENVLTLRKAVADLRARAFQLDVSLIQALGGGFTAA</sequence>
<dbReference type="Proteomes" id="UP000001494">
    <property type="component" value="Chromosome"/>
</dbReference>
<gene>
    <name evidence="10" type="ordered locus">Zmob_0342</name>
</gene>
<evidence type="ECO:0000256" key="6">
    <source>
        <dbReference type="ARBA" id="ARBA00023136"/>
    </source>
</evidence>
<evidence type="ECO:0000256" key="5">
    <source>
        <dbReference type="ARBA" id="ARBA00022729"/>
    </source>
</evidence>
<dbReference type="GO" id="GO:0005886">
    <property type="term" value="C:plasma membrane"/>
    <property type="evidence" value="ECO:0007669"/>
    <property type="project" value="UniProtKB-SubCell"/>
</dbReference>
<dbReference type="InterPro" id="IPR010131">
    <property type="entry name" value="MdtP/NodT-like"/>
</dbReference>
<evidence type="ECO:0000256" key="4">
    <source>
        <dbReference type="ARBA" id="ARBA00022692"/>
    </source>
</evidence>
<comment type="similarity">
    <text evidence="2 9">Belongs to the outer membrane factor (OMF) (TC 1.B.17) family.</text>
</comment>
<evidence type="ECO:0000256" key="8">
    <source>
        <dbReference type="ARBA" id="ARBA00023288"/>
    </source>
</evidence>
<dbReference type="eggNOG" id="COG1538">
    <property type="taxonomic scope" value="Bacteria"/>
</dbReference>
<dbReference type="AlphaFoldDB" id="A0A0H3G0I2"/>
<dbReference type="PANTHER" id="PTHR30203">
    <property type="entry name" value="OUTER MEMBRANE CATION EFFLUX PROTEIN"/>
    <property type="match status" value="1"/>
</dbReference>
<dbReference type="HOGENOM" id="CLU_012817_13_2_5"/>
<dbReference type="InterPro" id="IPR003423">
    <property type="entry name" value="OMP_efflux"/>
</dbReference>
<dbReference type="KEGG" id="zmm:Zmob_0342"/>
<dbReference type="SUPFAM" id="SSF56954">
    <property type="entry name" value="Outer membrane efflux proteins (OEP)"/>
    <property type="match status" value="1"/>
</dbReference>
<comment type="subcellular location">
    <subcellularLocation>
        <location evidence="9">Cell membrane</location>
        <topology evidence="9">Lipid-anchor</topology>
    </subcellularLocation>
    <subcellularLocation>
        <location evidence="1">Membrane</location>
    </subcellularLocation>
</comment>
<evidence type="ECO:0000256" key="7">
    <source>
        <dbReference type="ARBA" id="ARBA00023139"/>
    </source>
</evidence>
<evidence type="ECO:0000256" key="2">
    <source>
        <dbReference type="ARBA" id="ARBA00007613"/>
    </source>
</evidence>
<dbReference type="OrthoDB" id="9783100at2"/>
<evidence type="ECO:0000256" key="9">
    <source>
        <dbReference type="RuleBase" id="RU362097"/>
    </source>
</evidence>
<keyword evidence="4 9" id="KW-0812">Transmembrane</keyword>
<dbReference type="Gene3D" id="1.20.1600.10">
    <property type="entry name" value="Outer membrane efflux proteins (OEP)"/>
    <property type="match status" value="1"/>
</dbReference>
<dbReference type="PROSITE" id="PS51257">
    <property type="entry name" value="PROKAR_LIPOPROTEIN"/>
    <property type="match status" value="1"/>
</dbReference>
<dbReference type="NCBIfam" id="TIGR01845">
    <property type="entry name" value="outer_NodT"/>
    <property type="match status" value="1"/>
</dbReference>
<evidence type="ECO:0000313" key="11">
    <source>
        <dbReference type="Proteomes" id="UP000001494"/>
    </source>
</evidence>
<organism evidence="10 11">
    <name type="scientific">Zymomonas mobilis subsp. mobilis (strain ATCC 10988 / DSM 424 / LMG 404 / NCIMB 8938 / NRRL B-806 / ZM1)</name>
    <dbReference type="NCBI Taxonomy" id="555217"/>
    <lineage>
        <taxon>Bacteria</taxon>
        <taxon>Pseudomonadati</taxon>
        <taxon>Pseudomonadota</taxon>
        <taxon>Alphaproteobacteria</taxon>
        <taxon>Sphingomonadales</taxon>
        <taxon>Zymomonadaceae</taxon>
        <taxon>Zymomonas</taxon>
    </lineage>
</organism>